<comment type="cofactor">
    <cofactor evidence="1">
        <name>Fe(2+)</name>
        <dbReference type="ChEBI" id="CHEBI:29033"/>
    </cofactor>
</comment>
<gene>
    <name evidence="2" type="ORF">ACFOEW_22565</name>
</gene>
<reference evidence="3" key="1">
    <citation type="journal article" date="2019" name="Int. J. Syst. Evol. Microbiol.">
        <title>The Global Catalogue of Microorganisms (GCM) 10K type strain sequencing project: providing services to taxonomists for standard genome sequencing and annotation.</title>
        <authorList>
            <consortium name="The Broad Institute Genomics Platform"/>
            <consortium name="The Broad Institute Genome Sequencing Center for Infectious Disease"/>
            <person name="Wu L."/>
            <person name="Ma J."/>
        </authorList>
    </citation>
    <scope>NUCLEOTIDE SEQUENCE [LARGE SCALE GENOMIC DNA]</scope>
    <source>
        <strain evidence="3">KCTC 52449</strain>
    </source>
</reference>
<accession>A0ABV7K3N7</accession>
<evidence type="ECO:0000313" key="3">
    <source>
        <dbReference type="Proteomes" id="UP001595477"/>
    </source>
</evidence>
<dbReference type="GO" id="GO:0051213">
    <property type="term" value="F:dioxygenase activity"/>
    <property type="evidence" value="ECO:0007669"/>
    <property type="project" value="UniProtKB-KW"/>
</dbReference>
<dbReference type="Gene3D" id="2.60.120.620">
    <property type="entry name" value="q2cbj1_9rhob like domain"/>
    <property type="match status" value="1"/>
</dbReference>
<evidence type="ECO:0000256" key="1">
    <source>
        <dbReference type="ARBA" id="ARBA00001954"/>
    </source>
</evidence>
<dbReference type="Pfam" id="PF05721">
    <property type="entry name" value="PhyH"/>
    <property type="match status" value="1"/>
</dbReference>
<organism evidence="2 3">
    <name type="scientific">Alteromonas oceani</name>
    <dbReference type="NCBI Taxonomy" id="2071609"/>
    <lineage>
        <taxon>Bacteria</taxon>
        <taxon>Pseudomonadati</taxon>
        <taxon>Pseudomonadota</taxon>
        <taxon>Gammaproteobacteria</taxon>
        <taxon>Alteromonadales</taxon>
        <taxon>Alteromonadaceae</taxon>
        <taxon>Alteromonas/Salinimonas group</taxon>
        <taxon>Alteromonas</taxon>
    </lineage>
</organism>
<dbReference type="Proteomes" id="UP001595477">
    <property type="component" value="Unassembled WGS sequence"/>
</dbReference>
<proteinExistence type="predicted"/>
<comment type="caution">
    <text evidence="2">The sequence shown here is derived from an EMBL/GenBank/DDBJ whole genome shotgun (WGS) entry which is preliminary data.</text>
</comment>
<dbReference type="SUPFAM" id="SSF51197">
    <property type="entry name" value="Clavaminate synthase-like"/>
    <property type="match status" value="1"/>
</dbReference>
<dbReference type="InterPro" id="IPR008775">
    <property type="entry name" value="Phytyl_CoA_dOase-like"/>
</dbReference>
<sequence length="220" mass="24461">MFTENGFESVNNFATTEEVLSLREAVSKLSQPSRSGGVRNIERKSRFINSFANSERVLKLVASHIGGKPILARAIYFNKTPDQNWLVAWHQDKTTAVSKKITCTSWQNWTIKDGVNHAQPPMEVFTKMLTVRLHLDSTDQTNGCLKVIPGSHLLGVLPQAEILAHSGPEQSCYCKANAGDALLMHPLLIHASSKATMPTARRIIHMEYSSHELPESAKWA</sequence>
<evidence type="ECO:0000313" key="2">
    <source>
        <dbReference type="EMBL" id="MFC3204601.1"/>
    </source>
</evidence>
<dbReference type="PANTHER" id="PTHR20883:SF48">
    <property type="entry name" value="ECTOINE DIOXYGENASE"/>
    <property type="match status" value="1"/>
</dbReference>
<dbReference type="PANTHER" id="PTHR20883">
    <property type="entry name" value="PHYTANOYL-COA DIOXYGENASE DOMAIN CONTAINING 1"/>
    <property type="match status" value="1"/>
</dbReference>
<keyword evidence="2" id="KW-0223">Dioxygenase</keyword>
<dbReference type="RefSeq" id="WP_123324284.1">
    <property type="nucleotide sequence ID" value="NZ_JBHRSX010000102.1"/>
</dbReference>
<dbReference type="EMBL" id="JBHRSX010000102">
    <property type="protein sequence ID" value="MFC3204601.1"/>
    <property type="molecule type" value="Genomic_DNA"/>
</dbReference>
<keyword evidence="2" id="KW-0560">Oxidoreductase</keyword>
<name>A0ABV7K3N7_9ALTE</name>
<protein>
    <submittedName>
        <fullName evidence="2">Phytanoyl-CoA dioxygenase family protein</fullName>
    </submittedName>
</protein>
<keyword evidence="3" id="KW-1185">Reference proteome</keyword>